<evidence type="ECO:0000313" key="2">
    <source>
        <dbReference type="EMBL" id="SNS79718.1"/>
    </source>
</evidence>
<evidence type="ECO:0000259" key="1">
    <source>
        <dbReference type="Pfam" id="PF10615"/>
    </source>
</evidence>
<dbReference type="InterPro" id="IPR037119">
    <property type="entry name" value="Haem_oxidase_HugZ-like_sf"/>
</dbReference>
<accession>A0A239HFA1</accession>
<evidence type="ECO:0000313" key="3">
    <source>
        <dbReference type="Proteomes" id="UP000198280"/>
    </source>
</evidence>
<name>A0A239HFA1_9ACTN</name>
<gene>
    <name evidence="2" type="ORF">SAMN05216252_108331</name>
</gene>
<dbReference type="Pfam" id="PF10615">
    <property type="entry name" value="DUF2470"/>
    <property type="match status" value="1"/>
</dbReference>
<dbReference type="Proteomes" id="UP000198280">
    <property type="component" value="Unassembled WGS sequence"/>
</dbReference>
<organism evidence="2 3">
    <name type="scientific">Actinacidiphila glaucinigra</name>
    <dbReference type="NCBI Taxonomy" id="235986"/>
    <lineage>
        <taxon>Bacteria</taxon>
        <taxon>Bacillati</taxon>
        <taxon>Actinomycetota</taxon>
        <taxon>Actinomycetes</taxon>
        <taxon>Kitasatosporales</taxon>
        <taxon>Streptomycetaceae</taxon>
        <taxon>Actinacidiphila</taxon>
    </lineage>
</organism>
<dbReference type="AlphaFoldDB" id="A0A239HFA1"/>
<dbReference type="RefSeq" id="WP_089225160.1">
    <property type="nucleotide sequence ID" value="NZ_FZOF01000008.1"/>
</dbReference>
<dbReference type="EMBL" id="FZOF01000008">
    <property type="protein sequence ID" value="SNS79718.1"/>
    <property type="molecule type" value="Genomic_DNA"/>
</dbReference>
<dbReference type="InterPro" id="IPR019595">
    <property type="entry name" value="DUF2470"/>
</dbReference>
<dbReference type="OrthoDB" id="3381348at2"/>
<keyword evidence="3" id="KW-1185">Reference proteome</keyword>
<sequence length="236" mass="25344">MRSKTTAPLAPARPTHAERIRSVLASAHSMTVVTDRERTEVTRLTAQALAGHVHLHPLETAFGPEGTPISLEFTDVAPTPVRDRVRARVTVTGWTAAPYRSDAPDSQCVQFVHATLETAEGTASVGLAELTTAEADPLATAEAGMLTHLVDDHAELVPLLLRLVRPAPAPGARRVLPVAVDRYGITLRVEYGNGHTDARLPFPSRLEAADQAGSQIQALLNSARRASHRGRLFAGW</sequence>
<reference evidence="2 3" key="1">
    <citation type="submission" date="2017-06" db="EMBL/GenBank/DDBJ databases">
        <authorList>
            <person name="Kim H.J."/>
            <person name="Triplett B.A."/>
        </authorList>
    </citation>
    <scope>NUCLEOTIDE SEQUENCE [LARGE SCALE GENOMIC DNA]</scope>
    <source>
        <strain evidence="2 3">CGMCC 4.1858</strain>
    </source>
</reference>
<proteinExistence type="predicted"/>
<feature type="domain" description="DUF2470" evidence="1">
    <location>
        <begin position="142"/>
        <end position="216"/>
    </location>
</feature>
<dbReference type="Gene3D" id="3.20.180.10">
    <property type="entry name" value="PNP-oxidase-like"/>
    <property type="match status" value="1"/>
</dbReference>
<protein>
    <recommendedName>
        <fullName evidence="1">DUF2470 domain-containing protein</fullName>
    </recommendedName>
</protein>
<dbReference type="SUPFAM" id="SSF50475">
    <property type="entry name" value="FMN-binding split barrel"/>
    <property type="match status" value="1"/>
</dbReference>